<evidence type="ECO:0000259" key="2">
    <source>
        <dbReference type="Pfam" id="PF01551"/>
    </source>
</evidence>
<keyword evidence="1" id="KW-0812">Transmembrane</keyword>
<keyword evidence="1" id="KW-1133">Transmembrane helix</keyword>
<dbReference type="InterPro" id="IPR011055">
    <property type="entry name" value="Dup_hybrid_motif"/>
</dbReference>
<feature type="domain" description="M23ase beta-sheet core" evidence="2">
    <location>
        <begin position="152"/>
        <end position="251"/>
    </location>
</feature>
<dbReference type="GO" id="GO:0004222">
    <property type="term" value="F:metalloendopeptidase activity"/>
    <property type="evidence" value="ECO:0007669"/>
    <property type="project" value="TreeGrafter"/>
</dbReference>
<evidence type="ECO:0000256" key="1">
    <source>
        <dbReference type="SAM" id="Phobius"/>
    </source>
</evidence>
<dbReference type="InterPro" id="IPR016047">
    <property type="entry name" value="M23ase_b-sheet_dom"/>
</dbReference>
<dbReference type="PANTHER" id="PTHR21666">
    <property type="entry name" value="PEPTIDASE-RELATED"/>
    <property type="match status" value="1"/>
</dbReference>
<evidence type="ECO:0000313" key="4">
    <source>
        <dbReference type="Proteomes" id="UP000430508"/>
    </source>
</evidence>
<dbReference type="CDD" id="cd12797">
    <property type="entry name" value="M23_peptidase"/>
    <property type="match status" value="1"/>
</dbReference>
<dbReference type="Gene3D" id="2.70.70.10">
    <property type="entry name" value="Glucose Permease (Domain IIA)"/>
    <property type="match status" value="1"/>
</dbReference>
<dbReference type="AlphaFoldDB" id="A0A857DIH7"/>
<reference evidence="3 4" key="1">
    <citation type="submission" date="2019-12" db="EMBL/GenBank/DDBJ databases">
        <title>Sequence classification of anaerobic respiratory reductive dehalogenases: First we see many, then we see few.</title>
        <authorList>
            <person name="Molenda O."/>
            <person name="Puentes Jacome L.A."/>
            <person name="Cao X."/>
            <person name="Nesbo C.L."/>
            <person name="Tang S."/>
            <person name="Morson N."/>
            <person name="Patron J."/>
            <person name="Lomheim L."/>
            <person name="Wishart D.S."/>
            <person name="Edwards E.A."/>
        </authorList>
    </citation>
    <scope>NUCLEOTIDE SEQUENCE [LARGE SCALE GENOMIC DNA]</scope>
    <source>
        <strain evidence="3 4">12DCA</strain>
    </source>
</reference>
<dbReference type="InterPro" id="IPR050570">
    <property type="entry name" value="Cell_wall_metabolism_enzyme"/>
</dbReference>
<sequence>MKLIKQLKKTIWPDSIVLIIFVMIAITAIIVKQIVIHDESKSDAYNDLSHISSEVVIHFQKVKLDSWKDYVAIIHVCDPTANRLVQQLDNGINFNNLDWSGLNSEEFKQVKYYHHLLDQYLFFTPGEYQFPLQEPSHYTDTYGADREGGQRKHEGTDIFNQKGTLIFSVCNGTLERIGWNRLGGERVGVRGQDGNYYYYAHLDTVNEALVVGNSISKGELIGTMGNTGDAITTPDHLHFGIELPNGKWINPYSWLKVWEYNSR</sequence>
<keyword evidence="1" id="KW-0472">Membrane</keyword>
<organism evidence="3 4">
    <name type="scientific">Dehalobacter restrictus</name>
    <dbReference type="NCBI Taxonomy" id="55583"/>
    <lineage>
        <taxon>Bacteria</taxon>
        <taxon>Bacillati</taxon>
        <taxon>Bacillota</taxon>
        <taxon>Clostridia</taxon>
        <taxon>Eubacteriales</taxon>
        <taxon>Desulfitobacteriaceae</taxon>
        <taxon>Dehalobacter</taxon>
    </lineage>
</organism>
<feature type="transmembrane region" description="Helical" evidence="1">
    <location>
        <begin position="12"/>
        <end position="31"/>
    </location>
</feature>
<proteinExistence type="predicted"/>
<dbReference type="EMBL" id="CP046996">
    <property type="protein sequence ID" value="QHA00521.1"/>
    <property type="molecule type" value="Genomic_DNA"/>
</dbReference>
<dbReference type="PANTHER" id="PTHR21666:SF268">
    <property type="entry name" value="PEPTIDASE M23 DOMAIN-CONTAINING PROTEIN"/>
    <property type="match status" value="1"/>
</dbReference>
<dbReference type="SUPFAM" id="SSF51261">
    <property type="entry name" value="Duplicated hybrid motif"/>
    <property type="match status" value="1"/>
</dbReference>
<name>A0A857DIH7_9FIRM</name>
<gene>
    <name evidence="3" type="ORF">GQ588_07705</name>
</gene>
<protein>
    <submittedName>
        <fullName evidence="3">Peptidoglycan DD-metalloendopeptidase family protein</fullName>
    </submittedName>
</protein>
<dbReference type="Pfam" id="PF01551">
    <property type="entry name" value="Peptidase_M23"/>
    <property type="match status" value="1"/>
</dbReference>
<dbReference type="Proteomes" id="UP000430508">
    <property type="component" value="Chromosome"/>
</dbReference>
<dbReference type="RefSeq" id="WP_019225378.1">
    <property type="nucleotide sequence ID" value="NZ_CP046996.1"/>
</dbReference>
<evidence type="ECO:0000313" key="3">
    <source>
        <dbReference type="EMBL" id="QHA00521.1"/>
    </source>
</evidence>
<accession>A0A857DIH7</accession>